<reference evidence="1 2" key="1">
    <citation type="submission" date="2017-12" db="EMBL/GenBank/DDBJ databases">
        <title>High-resolution comparative analysis of great ape genomes.</title>
        <authorList>
            <person name="Pollen A."/>
            <person name="Hastie A."/>
            <person name="Hormozdiari F."/>
            <person name="Dougherty M."/>
            <person name="Liu R."/>
            <person name="Chaisson M."/>
            <person name="Hoppe E."/>
            <person name="Hill C."/>
            <person name="Pang A."/>
            <person name="Hillier L."/>
            <person name="Baker C."/>
            <person name="Armstrong J."/>
            <person name="Shendure J."/>
            <person name="Paten B."/>
            <person name="Wilson R."/>
            <person name="Chao H."/>
            <person name="Schneider V."/>
            <person name="Ventura M."/>
            <person name="Kronenberg Z."/>
            <person name="Murali S."/>
            <person name="Gordon D."/>
            <person name="Cantsilieris S."/>
            <person name="Munson K."/>
            <person name="Nelson B."/>
            <person name="Raja A."/>
            <person name="Underwood J."/>
            <person name="Diekhans M."/>
            <person name="Fiddes I."/>
            <person name="Haussler D."/>
            <person name="Eichler E."/>
        </authorList>
    </citation>
    <scope>NUCLEOTIDE SEQUENCE [LARGE SCALE GENOMIC DNA]</scope>
    <source>
        <strain evidence="1">Yerkes chimp pedigree #C0471</strain>
    </source>
</reference>
<sequence>ANGHSFVHMEHEKAVLLLKSFQNTVDLVIQRKHLL</sequence>
<feature type="non-terminal residue" evidence="1">
    <location>
        <position position="1"/>
    </location>
</feature>
<evidence type="ECO:0000313" key="2">
    <source>
        <dbReference type="Proteomes" id="UP000236370"/>
    </source>
</evidence>
<protein>
    <submittedName>
        <fullName evidence="1">LRRC7 isoform 9</fullName>
    </submittedName>
</protein>
<evidence type="ECO:0000313" key="1">
    <source>
        <dbReference type="EMBL" id="PNI71120.1"/>
    </source>
</evidence>
<dbReference type="EMBL" id="NBAG03000229">
    <property type="protein sequence ID" value="PNI71120.1"/>
    <property type="molecule type" value="Genomic_DNA"/>
</dbReference>
<dbReference type="Gene3D" id="2.30.42.10">
    <property type="match status" value="1"/>
</dbReference>
<name>A0A2J8NH79_PANTR</name>
<dbReference type="InterPro" id="IPR036034">
    <property type="entry name" value="PDZ_sf"/>
</dbReference>
<proteinExistence type="predicted"/>
<dbReference type="SUPFAM" id="SSF50156">
    <property type="entry name" value="PDZ domain-like"/>
    <property type="match status" value="1"/>
</dbReference>
<dbReference type="Proteomes" id="UP000236370">
    <property type="component" value="Unassembled WGS sequence"/>
</dbReference>
<gene>
    <name evidence="1" type="ORF">CK820_G0010321</name>
</gene>
<organism evidence="1 2">
    <name type="scientific">Pan troglodytes</name>
    <name type="common">Chimpanzee</name>
    <dbReference type="NCBI Taxonomy" id="9598"/>
    <lineage>
        <taxon>Eukaryota</taxon>
        <taxon>Metazoa</taxon>
        <taxon>Chordata</taxon>
        <taxon>Craniata</taxon>
        <taxon>Vertebrata</taxon>
        <taxon>Euteleostomi</taxon>
        <taxon>Mammalia</taxon>
        <taxon>Eutheria</taxon>
        <taxon>Euarchontoglires</taxon>
        <taxon>Primates</taxon>
        <taxon>Haplorrhini</taxon>
        <taxon>Catarrhini</taxon>
        <taxon>Hominidae</taxon>
        <taxon>Pan</taxon>
    </lineage>
</organism>
<accession>A0A2J8NH79</accession>
<comment type="caution">
    <text evidence="1">The sequence shown here is derived from an EMBL/GenBank/DDBJ whole genome shotgun (WGS) entry which is preliminary data.</text>
</comment>
<dbReference type="AlphaFoldDB" id="A0A2J8NH79"/>